<evidence type="ECO:0000313" key="2">
    <source>
        <dbReference type="EMBL" id="MDC8638343.1"/>
    </source>
</evidence>
<feature type="chain" id="PRO_5040913199" evidence="1">
    <location>
        <begin position="25"/>
        <end position="292"/>
    </location>
</feature>
<comment type="caution">
    <text evidence="2">The sequence shown here is derived from an EMBL/GenBank/DDBJ whole genome shotgun (WGS) entry which is preliminary data.</text>
</comment>
<dbReference type="AlphaFoldDB" id="A0A9X4BRM6"/>
<organism evidence="2 3">
    <name type="scientific">Xanthomonas hortorum pv. hederae</name>
    <dbReference type="NCBI Taxonomy" id="453603"/>
    <lineage>
        <taxon>Bacteria</taxon>
        <taxon>Pseudomonadati</taxon>
        <taxon>Pseudomonadota</taxon>
        <taxon>Gammaproteobacteria</taxon>
        <taxon>Lysobacterales</taxon>
        <taxon>Lysobacteraceae</taxon>
        <taxon>Xanthomonas</taxon>
    </lineage>
</organism>
<accession>A0A9X4BRM6</accession>
<gene>
    <name evidence="2" type="ORF">NY667_11010</name>
</gene>
<feature type="signal peptide" evidence="1">
    <location>
        <begin position="1"/>
        <end position="24"/>
    </location>
</feature>
<proteinExistence type="predicted"/>
<reference evidence="2" key="1">
    <citation type="journal article" date="2022" name="Phytopathology">
        <title>Whole genome sequencing-based tracing of a 2022 introduction and outbreak of Xanthomonas hortorum pv. pelargonii.</title>
        <authorList>
            <person name="Iruegas Bocardo F."/>
            <person name="Weisberg A.J."/>
            <person name="Riutta E.R."/>
            <person name="Kilday K.B."/>
            <person name="Bonkowski J.C."/>
            <person name="Creswell T.C."/>
            <person name="Daughtrey M."/>
            <person name="Rane K.K."/>
            <person name="Grunwald N.J."/>
            <person name="Chang J.H."/>
            <person name="Putnam M."/>
        </authorList>
    </citation>
    <scope>NUCLEOTIDE SEQUENCE</scope>
    <source>
        <strain evidence="2">22-338</strain>
    </source>
</reference>
<reference evidence="2" key="2">
    <citation type="submission" date="2022-08" db="EMBL/GenBank/DDBJ databases">
        <authorList>
            <person name="Iruegas-Bocardo F."/>
            <person name="Weisberg A.J."/>
            <person name="Riutta E.R."/>
            <person name="Kilday K."/>
            <person name="Bonkowski J.C."/>
            <person name="Creswell T."/>
            <person name="Daughtrey M.L."/>
            <person name="Rane K."/>
            <person name="Grunwald N.J."/>
            <person name="Chang J.H."/>
            <person name="Putnam M.L."/>
        </authorList>
    </citation>
    <scope>NUCLEOTIDE SEQUENCE</scope>
    <source>
        <strain evidence="2">22-338</strain>
    </source>
</reference>
<name>A0A9X4BRM6_9XANT</name>
<keyword evidence="1" id="KW-0732">Signal</keyword>
<dbReference type="Proteomes" id="UP001140230">
    <property type="component" value="Unassembled WGS sequence"/>
</dbReference>
<evidence type="ECO:0000256" key="1">
    <source>
        <dbReference type="SAM" id="SignalP"/>
    </source>
</evidence>
<dbReference type="EMBL" id="JANWTP010000031">
    <property type="protein sequence ID" value="MDC8638343.1"/>
    <property type="molecule type" value="Genomic_DNA"/>
</dbReference>
<dbReference type="RefSeq" id="WP_146094712.1">
    <property type="nucleotide sequence ID" value="NZ_CP168173.1"/>
</dbReference>
<protein>
    <submittedName>
        <fullName evidence="2">Uncharacterized protein</fullName>
    </submittedName>
</protein>
<sequence length="292" mass="30643">MLKQFLGLALVVGGLYSMPPDANAANIRCDTCASDLEFREQALVQGQGTHNVYNLFDNTIQTWQIPKQDTGTDPWRVDQKKPLATRAAAQPPVRVATSPQAVTELDRAHRVFVSGGYTLKPIINVPVGIVNVPSAQSKTAIDVLSDFNLRSMLASGVASNGVYSTVVGTNLATALADLLAVAASPLGLKQQAGVTFRLVMADGSTIDFKISLDATNGEYINGSARTPGGQLIPDNINQVQGEWTSAGGDNLEGMAGYMGALGASMNNIGAGGVTRIACVSAGETRVCTVYRQ</sequence>
<evidence type="ECO:0000313" key="3">
    <source>
        <dbReference type="Proteomes" id="UP001140230"/>
    </source>
</evidence>